<evidence type="ECO:0000256" key="2">
    <source>
        <dbReference type="ARBA" id="ARBA00022801"/>
    </source>
</evidence>
<organism evidence="6 7">
    <name type="scientific">Aromia moschata</name>
    <dbReference type="NCBI Taxonomy" id="1265417"/>
    <lineage>
        <taxon>Eukaryota</taxon>
        <taxon>Metazoa</taxon>
        <taxon>Ecdysozoa</taxon>
        <taxon>Arthropoda</taxon>
        <taxon>Hexapoda</taxon>
        <taxon>Insecta</taxon>
        <taxon>Pterygota</taxon>
        <taxon>Neoptera</taxon>
        <taxon>Endopterygota</taxon>
        <taxon>Coleoptera</taxon>
        <taxon>Polyphaga</taxon>
        <taxon>Cucujiformia</taxon>
        <taxon>Chrysomeloidea</taxon>
        <taxon>Cerambycidae</taxon>
        <taxon>Cerambycinae</taxon>
        <taxon>Callichromatini</taxon>
        <taxon>Aromia</taxon>
    </lineage>
</organism>
<dbReference type="PANTHER" id="PTHR10353:SF36">
    <property type="entry name" value="LP05116P"/>
    <property type="match status" value="1"/>
</dbReference>
<keyword evidence="3" id="KW-0326">Glycosidase</keyword>
<feature type="chain" id="PRO_5043317102" evidence="5">
    <location>
        <begin position="27"/>
        <end position="193"/>
    </location>
</feature>
<dbReference type="InterPro" id="IPR017853">
    <property type="entry name" value="GH"/>
</dbReference>
<dbReference type="InterPro" id="IPR001360">
    <property type="entry name" value="Glyco_hydro_1"/>
</dbReference>
<keyword evidence="7" id="KW-1185">Reference proteome</keyword>
<name>A0AAV8ZI05_9CUCU</name>
<dbReference type="AlphaFoldDB" id="A0AAV8ZI05"/>
<protein>
    <submittedName>
        <fullName evidence="6">Uncharacterized protein</fullName>
    </submittedName>
</protein>
<feature type="signal peptide" evidence="5">
    <location>
        <begin position="1"/>
        <end position="26"/>
    </location>
</feature>
<dbReference type="Gene3D" id="3.20.20.80">
    <property type="entry name" value="Glycosidases"/>
    <property type="match status" value="1"/>
</dbReference>
<evidence type="ECO:0000313" key="6">
    <source>
        <dbReference type="EMBL" id="KAJ8963366.1"/>
    </source>
</evidence>
<dbReference type="Pfam" id="PF00232">
    <property type="entry name" value="Glyco_hydro_1"/>
    <property type="match status" value="1"/>
</dbReference>
<reference evidence="6" key="1">
    <citation type="journal article" date="2023" name="Insect Mol. Biol.">
        <title>Genome sequencing provides insights into the evolution of gene families encoding plant cell wall-degrading enzymes in longhorned beetles.</title>
        <authorList>
            <person name="Shin N.R."/>
            <person name="Okamura Y."/>
            <person name="Kirsch R."/>
            <person name="Pauchet Y."/>
        </authorList>
    </citation>
    <scope>NUCLEOTIDE SEQUENCE</scope>
    <source>
        <strain evidence="6">AMC_N1</strain>
    </source>
</reference>
<dbReference type="Proteomes" id="UP001162162">
    <property type="component" value="Unassembled WGS sequence"/>
</dbReference>
<evidence type="ECO:0000256" key="1">
    <source>
        <dbReference type="ARBA" id="ARBA00010838"/>
    </source>
</evidence>
<evidence type="ECO:0000256" key="5">
    <source>
        <dbReference type="SAM" id="SignalP"/>
    </source>
</evidence>
<dbReference type="GO" id="GO:0008422">
    <property type="term" value="F:beta-glucosidase activity"/>
    <property type="evidence" value="ECO:0007669"/>
    <property type="project" value="TreeGrafter"/>
</dbReference>
<keyword evidence="2" id="KW-0378">Hydrolase</keyword>
<dbReference type="EMBL" id="JAPWTK010000001">
    <property type="protein sequence ID" value="KAJ8963366.1"/>
    <property type="molecule type" value="Genomic_DNA"/>
</dbReference>
<accession>A0AAV8ZI05</accession>
<comment type="similarity">
    <text evidence="1 4">Belongs to the glycosyl hydrolase 1 family.</text>
</comment>
<proteinExistence type="inferred from homology"/>
<dbReference type="SUPFAM" id="SSF51445">
    <property type="entry name" value="(Trans)glycosidases"/>
    <property type="match status" value="1"/>
</dbReference>
<evidence type="ECO:0000256" key="3">
    <source>
        <dbReference type="ARBA" id="ARBA00023295"/>
    </source>
</evidence>
<dbReference type="PRINTS" id="PR00131">
    <property type="entry name" value="GLHYDRLASE1"/>
</dbReference>
<comment type="caution">
    <text evidence="6">The sequence shown here is derived from an EMBL/GenBank/DDBJ whole genome shotgun (WGS) entry which is preliminary data.</text>
</comment>
<keyword evidence="5" id="KW-0732">Signal</keyword>
<dbReference type="GO" id="GO:0005975">
    <property type="term" value="P:carbohydrate metabolic process"/>
    <property type="evidence" value="ECO:0007669"/>
    <property type="project" value="InterPro"/>
</dbReference>
<evidence type="ECO:0000256" key="4">
    <source>
        <dbReference type="RuleBase" id="RU003690"/>
    </source>
</evidence>
<evidence type="ECO:0000313" key="7">
    <source>
        <dbReference type="Proteomes" id="UP001162162"/>
    </source>
</evidence>
<gene>
    <name evidence="6" type="ORF">NQ318_018839</name>
</gene>
<dbReference type="PANTHER" id="PTHR10353">
    <property type="entry name" value="GLYCOSYL HYDROLASE"/>
    <property type="match status" value="1"/>
</dbReference>
<sequence length="193" mass="22506">MCTILLAPYCITWKLWVSFSWIQVVPWSIRKLLNWLKENYNDPEIIITENGYSDDGSSLDDDGRISYHQRYLSNIRLAMEDGVKVVGYTAWSLMDNFEWIQGYRERFGFYSVNFNDPDRTRTPKKSVDYYKNIIGTRCLVDSFLKQGFLRVILNTETISLGFIPAVLLQSEVGHLRVRNGTSIDPEILNVRVF</sequence>